<gene>
    <name evidence="1" type="ORF">BDW59DRAFT_165924</name>
</gene>
<comment type="caution">
    <text evidence="1">The sequence shown here is derived from an EMBL/GenBank/DDBJ whole genome shotgun (WGS) entry which is preliminary data.</text>
</comment>
<proteinExistence type="predicted"/>
<accession>A0ABR4HQ69</accession>
<keyword evidence="2" id="KW-1185">Reference proteome</keyword>
<reference evidence="1 2" key="1">
    <citation type="submission" date="2024-07" db="EMBL/GenBank/DDBJ databases">
        <title>Section-level genome sequencing and comparative genomics of Aspergillus sections Usti and Cavernicolus.</title>
        <authorList>
            <consortium name="Lawrence Berkeley National Laboratory"/>
            <person name="Nybo J.L."/>
            <person name="Vesth T.C."/>
            <person name="Theobald S."/>
            <person name="Frisvad J.C."/>
            <person name="Larsen T.O."/>
            <person name="Kjaerboelling I."/>
            <person name="Rothschild-Mancinelli K."/>
            <person name="Lyhne E.K."/>
            <person name="Kogle M.E."/>
            <person name="Barry K."/>
            <person name="Clum A."/>
            <person name="Na H."/>
            <person name="Ledsgaard L."/>
            <person name="Lin J."/>
            <person name="Lipzen A."/>
            <person name="Kuo A."/>
            <person name="Riley R."/>
            <person name="Mondo S."/>
            <person name="LaButti K."/>
            <person name="Haridas S."/>
            <person name="Pangalinan J."/>
            <person name="Salamov A.A."/>
            <person name="Simmons B.A."/>
            <person name="Magnuson J.K."/>
            <person name="Chen J."/>
            <person name="Drula E."/>
            <person name="Henrissat B."/>
            <person name="Wiebenga A."/>
            <person name="Lubbers R.J."/>
            <person name="Gomes A.C."/>
            <person name="Makela M.R."/>
            <person name="Stajich J."/>
            <person name="Grigoriev I.V."/>
            <person name="Mortensen U.H."/>
            <person name="De vries R.P."/>
            <person name="Baker S.E."/>
            <person name="Andersen M.R."/>
        </authorList>
    </citation>
    <scope>NUCLEOTIDE SEQUENCE [LARGE SCALE GENOMIC DNA]</scope>
    <source>
        <strain evidence="1 2">CBS 600.67</strain>
    </source>
</reference>
<organism evidence="1 2">
    <name type="scientific">Aspergillus cavernicola</name>
    <dbReference type="NCBI Taxonomy" id="176166"/>
    <lineage>
        <taxon>Eukaryota</taxon>
        <taxon>Fungi</taxon>
        <taxon>Dikarya</taxon>
        <taxon>Ascomycota</taxon>
        <taxon>Pezizomycotina</taxon>
        <taxon>Eurotiomycetes</taxon>
        <taxon>Eurotiomycetidae</taxon>
        <taxon>Eurotiales</taxon>
        <taxon>Aspergillaceae</taxon>
        <taxon>Aspergillus</taxon>
        <taxon>Aspergillus subgen. Nidulantes</taxon>
    </lineage>
</organism>
<evidence type="ECO:0008006" key="3">
    <source>
        <dbReference type="Google" id="ProtNLM"/>
    </source>
</evidence>
<sequence>MAASISTTTRMKDDKLKLRRIGAGFCGTVWAAEDRGSAFKREDGGPHRSLTNDYNMHRHIWSWLSALQHDPRTTDPPCSRITKTPFTERYCPAHLVSEIMNSDRNRDCLIRLNLGRHLTQDTSSYSRFKAFSLRNYPLHVDQMEELGIPEQDIVGYARTMAGALAAMHWAG</sequence>
<dbReference type="PANTHER" id="PTHR40780:SF2">
    <property type="entry name" value="DUF3669 DOMAIN-CONTAINING PROTEIN"/>
    <property type="match status" value="1"/>
</dbReference>
<name>A0ABR4HQ69_9EURO</name>
<dbReference type="Proteomes" id="UP001610335">
    <property type="component" value="Unassembled WGS sequence"/>
</dbReference>
<dbReference type="PANTHER" id="PTHR40780">
    <property type="entry name" value="DUF3669 DOMAIN-CONTAINING PROTEIN"/>
    <property type="match status" value="1"/>
</dbReference>
<protein>
    <recommendedName>
        <fullName evidence="3">DUF3669 domain-containing protein</fullName>
    </recommendedName>
</protein>
<dbReference type="EMBL" id="JBFXLS010000091">
    <property type="protein sequence ID" value="KAL2817517.1"/>
    <property type="molecule type" value="Genomic_DNA"/>
</dbReference>
<evidence type="ECO:0000313" key="2">
    <source>
        <dbReference type="Proteomes" id="UP001610335"/>
    </source>
</evidence>
<evidence type="ECO:0000313" key="1">
    <source>
        <dbReference type="EMBL" id="KAL2817517.1"/>
    </source>
</evidence>